<dbReference type="Pfam" id="PF14542">
    <property type="entry name" value="Acetyltransf_CG"/>
    <property type="match status" value="1"/>
</dbReference>
<dbReference type="RefSeq" id="WP_136643150.1">
    <property type="nucleotide sequence ID" value="NZ_QYRT01000037.1"/>
</dbReference>
<feature type="domain" description="N-acetyltransferase" evidence="2">
    <location>
        <begin position="6"/>
        <end position="93"/>
    </location>
</feature>
<proteinExistence type="predicted"/>
<keyword evidence="4" id="KW-1185">Reference proteome</keyword>
<dbReference type="InterPro" id="IPR031165">
    <property type="entry name" value="GNAT_YJDJ"/>
</dbReference>
<dbReference type="PROSITE" id="PS51186">
    <property type="entry name" value="GNAT"/>
    <property type="match status" value="1"/>
</dbReference>
<dbReference type="EMBL" id="QYRT01000037">
    <property type="protein sequence ID" value="TIH33076.1"/>
    <property type="molecule type" value="Genomic_DNA"/>
</dbReference>
<dbReference type="OrthoDB" id="5405911at2"/>
<evidence type="ECO:0000313" key="4">
    <source>
        <dbReference type="Proteomes" id="UP000306192"/>
    </source>
</evidence>
<organism evidence="3 4">
    <name type="scientific">Subtercola vilae</name>
    <dbReference type="NCBI Taxonomy" id="2056433"/>
    <lineage>
        <taxon>Bacteria</taxon>
        <taxon>Bacillati</taxon>
        <taxon>Actinomycetota</taxon>
        <taxon>Actinomycetes</taxon>
        <taxon>Micrococcales</taxon>
        <taxon>Microbacteriaceae</taxon>
        <taxon>Subtercola</taxon>
    </lineage>
</organism>
<gene>
    <name evidence="3" type="ORF">D4765_15130</name>
</gene>
<feature type="domain" description="N-acetyltransferase" evidence="1">
    <location>
        <begin position="1"/>
        <end position="95"/>
    </location>
</feature>
<dbReference type="PANTHER" id="PTHR31435:SF10">
    <property type="entry name" value="BSR4717 PROTEIN"/>
    <property type="match status" value="1"/>
</dbReference>
<dbReference type="SUPFAM" id="SSF55729">
    <property type="entry name" value="Acyl-CoA N-acyltransferases (Nat)"/>
    <property type="match status" value="1"/>
</dbReference>
<dbReference type="GO" id="GO:0016747">
    <property type="term" value="F:acyltransferase activity, transferring groups other than amino-acyl groups"/>
    <property type="evidence" value="ECO:0007669"/>
    <property type="project" value="InterPro"/>
</dbReference>
<dbReference type="InterPro" id="IPR045057">
    <property type="entry name" value="Gcn5-rel_NAT"/>
</dbReference>
<name>A0A4T2BTN5_9MICO</name>
<dbReference type="Proteomes" id="UP000306192">
    <property type="component" value="Unassembled WGS sequence"/>
</dbReference>
<dbReference type="InterPro" id="IPR016181">
    <property type="entry name" value="Acyl_CoA_acyltransferase"/>
</dbReference>
<dbReference type="PANTHER" id="PTHR31435">
    <property type="entry name" value="PROTEIN NATD1"/>
    <property type="match status" value="1"/>
</dbReference>
<reference evidence="3 4" key="1">
    <citation type="journal article" date="2019" name="Microorganisms">
        <title>Systematic Affiliation and Genome Analysis of Subtercola vilae DB165(T) with Particular Emphasis on Cold Adaptation of an Isolate from a High-Altitude Cold Volcano Lake.</title>
        <authorList>
            <person name="Villalobos A.S."/>
            <person name="Wiese J."/>
            <person name="Imhoff J.F."/>
            <person name="Dorador C."/>
            <person name="Keller A."/>
            <person name="Hentschel U."/>
        </authorList>
    </citation>
    <scope>NUCLEOTIDE SEQUENCE [LARGE SCALE GENOMIC DNA]</scope>
    <source>
        <strain evidence="3 4">DB165</strain>
    </source>
</reference>
<dbReference type="AlphaFoldDB" id="A0A4T2BTN5"/>
<keyword evidence="3" id="KW-0808">Transferase</keyword>
<dbReference type="PROSITE" id="PS51729">
    <property type="entry name" value="GNAT_YJDJ"/>
    <property type="match status" value="1"/>
</dbReference>
<protein>
    <submittedName>
        <fullName evidence="3">N-acetyltransferase</fullName>
    </submittedName>
</protein>
<dbReference type="Gene3D" id="3.40.630.30">
    <property type="match status" value="1"/>
</dbReference>
<evidence type="ECO:0000313" key="3">
    <source>
        <dbReference type="EMBL" id="TIH33076.1"/>
    </source>
</evidence>
<evidence type="ECO:0000259" key="2">
    <source>
        <dbReference type="PROSITE" id="PS51729"/>
    </source>
</evidence>
<comment type="caution">
    <text evidence="3">The sequence shown here is derived from an EMBL/GenBank/DDBJ whole genome shotgun (WGS) entry which is preliminary data.</text>
</comment>
<dbReference type="InterPro" id="IPR000182">
    <property type="entry name" value="GNAT_dom"/>
</dbReference>
<evidence type="ECO:0000259" key="1">
    <source>
        <dbReference type="PROSITE" id="PS51186"/>
    </source>
</evidence>
<sequence>MSTELQHRTSQNRYVLLVDGREAGFADYRLTGNAIVFTHTEVDPAHRDEGLASTLIAGALDDVRTGSGLKLVAQCPFVVDFIDAHAEYHELEERG</sequence>
<accession>A0A4T2BTN5</accession>